<sequence>MQIMYLLDQLEDIIENGATLPFSNKTLVNVEEVIAIIQDIRINLPDEIKQSQWIKEERKKILVEAQKEAETIVEETENYIKKMVDENEITKNAYELAEEIIQKAQDNAKEIRLGTKEYADSILLKVQSQLQDILSTIDENRKELRR</sequence>
<evidence type="ECO:0000313" key="3">
    <source>
        <dbReference type="Proteomes" id="UP001205748"/>
    </source>
</evidence>
<proteinExistence type="predicted"/>
<comment type="caution">
    <text evidence="2">The sequence shown here is derived from an EMBL/GenBank/DDBJ whole genome shotgun (WGS) entry which is preliminary data.</text>
</comment>
<protein>
    <submittedName>
        <fullName evidence="2">ATPase</fullName>
    </submittedName>
</protein>
<dbReference type="RefSeq" id="WP_257529613.1">
    <property type="nucleotide sequence ID" value="NZ_JANKAS010000002.1"/>
</dbReference>
<gene>
    <name evidence="2" type="ORF">NSA47_04025</name>
</gene>
<name>A0AAE3KYT6_9FIRM</name>
<dbReference type="Proteomes" id="UP001205748">
    <property type="component" value="Unassembled WGS sequence"/>
</dbReference>
<feature type="coiled-coil region" evidence="1">
    <location>
        <begin position="62"/>
        <end position="107"/>
    </location>
</feature>
<dbReference type="AlphaFoldDB" id="A0AAE3KYT6"/>
<accession>A0AAE3KYT6</accession>
<reference evidence="2" key="1">
    <citation type="submission" date="2022-07" db="EMBL/GenBank/DDBJ databases">
        <title>Enhanced cultured diversity of the mouse gut microbiota enables custom-made synthetic communities.</title>
        <authorList>
            <person name="Afrizal A."/>
        </authorList>
    </citation>
    <scope>NUCLEOTIDE SEQUENCE</scope>
    <source>
        <strain evidence="2">DSM 28593</strain>
    </source>
</reference>
<keyword evidence="1" id="KW-0175">Coiled coil</keyword>
<keyword evidence="3" id="KW-1185">Reference proteome</keyword>
<organism evidence="2 3">
    <name type="scientific">Irregularibacter muris</name>
    <dbReference type="NCBI Taxonomy" id="1796619"/>
    <lineage>
        <taxon>Bacteria</taxon>
        <taxon>Bacillati</taxon>
        <taxon>Bacillota</taxon>
        <taxon>Clostridia</taxon>
        <taxon>Eubacteriales</taxon>
        <taxon>Eubacteriaceae</taxon>
        <taxon>Irregularibacter</taxon>
    </lineage>
</organism>
<evidence type="ECO:0000256" key="1">
    <source>
        <dbReference type="SAM" id="Coils"/>
    </source>
</evidence>
<evidence type="ECO:0000313" key="2">
    <source>
        <dbReference type="EMBL" id="MCR1898155.1"/>
    </source>
</evidence>
<dbReference type="EMBL" id="JANKAS010000002">
    <property type="protein sequence ID" value="MCR1898155.1"/>
    <property type="molecule type" value="Genomic_DNA"/>
</dbReference>